<dbReference type="EMBL" id="NOXX01000220">
    <property type="protein sequence ID" value="OYQ40670.1"/>
    <property type="molecule type" value="Genomic_DNA"/>
</dbReference>
<feature type="transmembrane region" description="Helical" evidence="1">
    <location>
        <begin position="146"/>
        <end position="163"/>
    </location>
</feature>
<reference evidence="2 3" key="1">
    <citation type="submission" date="2017-07" db="EMBL/GenBank/DDBJ databases">
        <title>Flavobacterium cyanobacteriorum sp. nov., isolated from cyanobacterial aggregates in a eutrophic lake.</title>
        <authorList>
            <person name="Cai H."/>
        </authorList>
    </citation>
    <scope>NUCLEOTIDE SEQUENCE [LARGE SCALE GENOMIC DNA]</scope>
    <source>
        <strain evidence="2 3">TH167</strain>
    </source>
</reference>
<feature type="transmembrane region" description="Helical" evidence="1">
    <location>
        <begin position="86"/>
        <end position="106"/>
    </location>
</feature>
<evidence type="ECO:0008006" key="4">
    <source>
        <dbReference type="Google" id="ProtNLM"/>
    </source>
</evidence>
<dbReference type="AlphaFoldDB" id="A0A255ZJ70"/>
<accession>A0A255ZJ70</accession>
<organism evidence="2 3">
    <name type="scientific">Flavobacterium aurantiibacter</name>
    <dbReference type="NCBI Taxonomy" id="2023067"/>
    <lineage>
        <taxon>Bacteria</taxon>
        <taxon>Pseudomonadati</taxon>
        <taxon>Bacteroidota</taxon>
        <taxon>Flavobacteriia</taxon>
        <taxon>Flavobacteriales</taxon>
        <taxon>Flavobacteriaceae</taxon>
        <taxon>Flavobacterium</taxon>
    </lineage>
</organism>
<evidence type="ECO:0000313" key="3">
    <source>
        <dbReference type="Proteomes" id="UP000216035"/>
    </source>
</evidence>
<evidence type="ECO:0000256" key="1">
    <source>
        <dbReference type="SAM" id="Phobius"/>
    </source>
</evidence>
<keyword evidence="1" id="KW-1133">Transmembrane helix</keyword>
<feature type="transmembrane region" description="Helical" evidence="1">
    <location>
        <begin position="118"/>
        <end position="140"/>
    </location>
</feature>
<gene>
    <name evidence="2" type="ORF">CHX27_13405</name>
</gene>
<keyword evidence="1" id="KW-0812">Transmembrane</keyword>
<protein>
    <recommendedName>
        <fullName evidence="4">DUF3667 domain-containing protein</fullName>
    </recommendedName>
</protein>
<name>A0A255ZJ70_9FLAO</name>
<evidence type="ECO:0000313" key="2">
    <source>
        <dbReference type="EMBL" id="OYQ40670.1"/>
    </source>
</evidence>
<keyword evidence="3" id="KW-1185">Reference proteome</keyword>
<proteinExistence type="predicted"/>
<comment type="caution">
    <text evidence="2">The sequence shown here is derived from an EMBL/GenBank/DDBJ whole genome shotgun (WGS) entry which is preliminary data.</text>
</comment>
<sequence>MLHDIIHGVLHFDKGLPFTSKEIILRPGVVAYNYFSGKRARYYNFFYLAVILIGLIVFVKSFQIDTNPVSATGQAYLSSRSFISKYFKYITLSFIPLFTISSLIAYRKVKFNVAEHVVIAGVTLIYFLIFNLLSWVWHALPIQGNQSWFFISLFLLSTVFIYYQTFSPKYENKKGLNFLKCNTNSCTFWGLCYALSLCARFQSWKSIKLVMYFMAFAR</sequence>
<dbReference type="Proteomes" id="UP000216035">
    <property type="component" value="Unassembled WGS sequence"/>
</dbReference>
<keyword evidence="1" id="KW-0472">Membrane</keyword>
<dbReference type="OrthoDB" id="7446256at2"/>
<feature type="transmembrane region" description="Helical" evidence="1">
    <location>
        <begin position="42"/>
        <end position="59"/>
    </location>
</feature>